<reference evidence="1 2" key="1">
    <citation type="journal article" date="2018" name="Front. Plant Sci.">
        <title>Red Clover (Trifolium pratense) and Zigzag Clover (T. medium) - A Picture of Genomic Similarities and Differences.</title>
        <authorList>
            <person name="Dluhosova J."/>
            <person name="Istvanek J."/>
            <person name="Nedelnik J."/>
            <person name="Repkova J."/>
        </authorList>
    </citation>
    <scope>NUCLEOTIDE SEQUENCE [LARGE SCALE GENOMIC DNA]</scope>
    <source>
        <strain evidence="2">cv. 10/8</strain>
        <tissue evidence="1">Leaf</tissue>
    </source>
</reference>
<dbReference type="AlphaFoldDB" id="A0A392W114"/>
<accession>A0A392W114</accession>
<evidence type="ECO:0000313" key="1">
    <source>
        <dbReference type="EMBL" id="MCI92921.1"/>
    </source>
</evidence>
<name>A0A392W114_9FABA</name>
<evidence type="ECO:0000313" key="2">
    <source>
        <dbReference type="Proteomes" id="UP000265520"/>
    </source>
</evidence>
<organism evidence="1 2">
    <name type="scientific">Trifolium medium</name>
    <dbReference type="NCBI Taxonomy" id="97028"/>
    <lineage>
        <taxon>Eukaryota</taxon>
        <taxon>Viridiplantae</taxon>
        <taxon>Streptophyta</taxon>
        <taxon>Embryophyta</taxon>
        <taxon>Tracheophyta</taxon>
        <taxon>Spermatophyta</taxon>
        <taxon>Magnoliopsida</taxon>
        <taxon>eudicotyledons</taxon>
        <taxon>Gunneridae</taxon>
        <taxon>Pentapetalae</taxon>
        <taxon>rosids</taxon>
        <taxon>fabids</taxon>
        <taxon>Fabales</taxon>
        <taxon>Fabaceae</taxon>
        <taxon>Papilionoideae</taxon>
        <taxon>50 kb inversion clade</taxon>
        <taxon>NPAAA clade</taxon>
        <taxon>Hologalegina</taxon>
        <taxon>IRL clade</taxon>
        <taxon>Trifolieae</taxon>
        <taxon>Trifolium</taxon>
    </lineage>
</organism>
<feature type="non-terminal residue" evidence="1">
    <location>
        <position position="1"/>
    </location>
</feature>
<protein>
    <submittedName>
        <fullName evidence="1">Uncharacterized protein</fullName>
    </submittedName>
</protein>
<dbReference type="Proteomes" id="UP000265520">
    <property type="component" value="Unassembled WGS sequence"/>
</dbReference>
<keyword evidence="2" id="KW-1185">Reference proteome</keyword>
<dbReference type="EMBL" id="LXQA011314687">
    <property type="protein sequence ID" value="MCI92921.1"/>
    <property type="molecule type" value="Genomic_DNA"/>
</dbReference>
<proteinExistence type="predicted"/>
<sequence length="47" mass="5170">NLAKEGTVELKHCTSQEQLAGLMTKPLKLETFLNLKTGIGMKNAQKL</sequence>
<comment type="caution">
    <text evidence="1">The sequence shown here is derived from an EMBL/GenBank/DDBJ whole genome shotgun (WGS) entry which is preliminary data.</text>
</comment>